<feature type="region of interest" description="Disordered" evidence="1">
    <location>
        <begin position="1"/>
        <end position="42"/>
    </location>
</feature>
<proteinExistence type="predicted"/>
<dbReference type="OMA" id="NIHEWEG"/>
<feature type="compositionally biased region" description="Basic and acidic residues" evidence="1">
    <location>
        <begin position="13"/>
        <end position="23"/>
    </location>
</feature>
<protein>
    <recommendedName>
        <fullName evidence="2">UBC core domain-containing protein</fullName>
    </recommendedName>
</protein>
<sequence length="285" mass="31991">MNQSSAMLSPSKRMTDGGSDRLKHGGAVVESPHTSPPKPHQYSPYFRETALIIEYKNLKYHAPSGVYVMPSFHSLYLWNGVIFVRQGSYRGGIFKFILQIPDTYPSERPRLFFTSYVFHPRVYPSGELDLSQAFPTWSAPKDYIVHVLTYVQKIFYTIETNSPANPVAAAMFLNVQDQFLKEVEKCVEQSDAAGLHNEPGVSLRFSEYTEAHEAVRQRILRGEVCRDSQGRLLWDVDKMRGPEMLPAESPRSPRRTTGSRGAELSGSSSSNTSSLGFPDGNSTRS</sequence>
<feature type="region of interest" description="Disordered" evidence="1">
    <location>
        <begin position="237"/>
        <end position="285"/>
    </location>
</feature>
<dbReference type="PROSITE" id="PS50127">
    <property type="entry name" value="UBC_2"/>
    <property type="match status" value="1"/>
</dbReference>
<dbReference type="SUPFAM" id="SSF54495">
    <property type="entry name" value="UBC-like"/>
    <property type="match status" value="1"/>
</dbReference>
<dbReference type="InterPro" id="IPR016135">
    <property type="entry name" value="UBQ-conjugating_enzyme/RWD"/>
</dbReference>
<dbReference type="Gene3D" id="3.10.110.10">
    <property type="entry name" value="Ubiquitin Conjugating Enzyme"/>
    <property type="match status" value="1"/>
</dbReference>
<evidence type="ECO:0000313" key="3">
    <source>
        <dbReference type="EMBL" id="GBG74924.1"/>
    </source>
</evidence>
<dbReference type="Pfam" id="PF00179">
    <property type="entry name" value="UQ_con"/>
    <property type="match status" value="1"/>
</dbReference>
<accession>A0A388KXZ2</accession>
<dbReference type="Proteomes" id="UP000265515">
    <property type="component" value="Unassembled WGS sequence"/>
</dbReference>
<gene>
    <name evidence="3" type="ORF">CBR_g19438</name>
</gene>
<dbReference type="AlphaFoldDB" id="A0A388KXZ2"/>
<dbReference type="CDD" id="cd23814">
    <property type="entry name" value="UEV_AKTIP"/>
    <property type="match status" value="1"/>
</dbReference>
<keyword evidence="4" id="KW-1185">Reference proteome</keyword>
<evidence type="ECO:0000256" key="1">
    <source>
        <dbReference type="SAM" id="MobiDB-lite"/>
    </source>
</evidence>
<evidence type="ECO:0000259" key="2">
    <source>
        <dbReference type="PROSITE" id="PS50127"/>
    </source>
</evidence>
<name>A0A388KXZ2_CHABU</name>
<dbReference type="Gramene" id="GBG74924">
    <property type="protein sequence ID" value="GBG74924"/>
    <property type="gene ID" value="CBR_g19438"/>
</dbReference>
<dbReference type="PANTHER" id="PTHR24067">
    <property type="entry name" value="UBIQUITIN-CONJUGATING ENZYME E2"/>
    <property type="match status" value="1"/>
</dbReference>
<dbReference type="InterPro" id="IPR050113">
    <property type="entry name" value="Ub_conjugating_enzyme"/>
</dbReference>
<comment type="caution">
    <text evidence="3">The sequence shown here is derived from an EMBL/GenBank/DDBJ whole genome shotgun (WGS) entry which is preliminary data.</text>
</comment>
<dbReference type="InterPro" id="IPR000608">
    <property type="entry name" value="UBC"/>
</dbReference>
<reference evidence="3 4" key="1">
    <citation type="journal article" date="2018" name="Cell">
        <title>The Chara Genome: Secondary Complexity and Implications for Plant Terrestrialization.</title>
        <authorList>
            <person name="Nishiyama T."/>
            <person name="Sakayama H."/>
            <person name="Vries J.D."/>
            <person name="Buschmann H."/>
            <person name="Saint-Marcoux D."/>
            <person name="Ullrich K.K."/>
            <person name="Haas F.B."/>
            <person name="Vanderstraeten L."/>
            <person name="Becker D."/>
            <person name="Lang D."/>
            <person name="Vosolsobe S."/>
            <person name="Rombauts S."/>
            <person name="Wilhelmsson P.K.I."/>
            <person name="Janitza P."/>
            <person name="Kern R."/>
            <person name="Heyl A."/>
            <person name="Rumpler F."/>
            <person name="Villalobos L.I.A.C."/>
            <person name="Clay J.M."/>
            <person name="Skokan R."/>
            <person name="Toyoda A."/>
            <person name="Suzuki Y."/>
            <person name="Kagoshima H."/>
            <person name="Schijlen E."/>
            <person name="Tajeshwar N."/>
            <person name="Catarino B."/>
            <person name="Hetherington A.J."/>
            <person name="Saltykova A."/>
            <person name="Bonnot C."/>
            <person name="Breuninger H."/>
            <person name="Symeonidi A."/>
            <person name="Radhakrishnan G.V."/>
            <person name="Van Nieuwerburgh F."/>
            <person name="Deforce D."/>
            <person name="Chang C."/>
            <person name="Karol K.G."/>
            <person name="Hedrich R."/>
            <person name="Ulvskov P."/>
            <person name="Glockner G."/>
            <person name="Delwiche C.F."/>
            <person name="Petrasek J."/>
            <person name="Van de Peer Y."/>
            <person name="Friml J."/>
            <person name="Beilby M."/>
            <person name="Dolan L."/>
            <person name="Kohara Y."/>
            <person name="Sugano S."/>
            <person name="Fujiyama A."/>
            <person name="Delaux P.-M."/>
            <person name="Quint M."/>
            <person name="TheiBen G."/>
            <person name="Hagemann M."/>
            <person name="Harholt J."/>
            <person name="Dunand C."/>
            <person name="Zachgo S."/>
            <person name="Langdale J."/>
            <person name="Maumus F."/>
            <person name="Straeten D.V.D."/>
            <person name="Gould S.B."/>
            <person name="Rensing S.A."/>
        </authorList>
    </citation>
    <scope>NUCLEOTIDE SEQUENCE [LARGE SCALE GENOMIC DNA]</scope>
    <source>
        <strain evidence="3 4">S276</strain>
    </source>
</reference>
<dbReference type="EMBL" id="BFEA01000213">
    <property type="protein sequence ID" value="GBG74924.1"/>
    <property type="molecule type" value="Genomic_DNA"/>
</dbReference>
<feature type="domain" description="UBC core" evidence="2">
    <location>
        <begin position="46"/>
        <end position="192"/>
    </location>
</feature>
<organism evidence="3 4">
    <name type="scientific">Chara braunii</name>
    <name type="common">Braun's stonewort</name>
    <dbReference type="NCBI Taxonomy" id="69332"/>
    <lineage>
        <taxon>Eukaryota</taxon>
        <taxon>Viridiplantae</taxon>
        <taxon>Streptophyta</taxon>
        <taxon>Charophyceae</taxon>
        <taxon>Charales</taxon>
        <taxon>Characeae</taxon>
        <taxon>Chara</taxon>
    </lineage>
</organism>
<dbReference type="SMART" id="SM00212">
    <property type="entry name" value="UBCc"/>
    <property type="match status" value="1"/>
</dbReference>
<feature type="compositionally biased region" description="Low complexity" evidence="1">
    <location>
        <begin position="255"/>
        <end position="276"/>
    </location>
</feature>
<dbReference type="OrthoDB" id="5596422at2759"/>
<evidence type="ECO:0000313" key="4">
    <source>
        <dbReference type="Proteomes" id="UP000265515"/>
    </source>
</evidence>